<sequence length="113" mass="13552">MKSSKTEILRFNSVFRNQIFFIFSLIFFPLLSILDEKLKKYFCISQKVISEISSKNICSTFINSKLLKLKFIYRILLVFSLLLVKDIEQHPGQYHDKPSQDLMENLFWFIIYQ</sequence>
<evidence type="ECO:0000313" key="3">
    <source>
        <dbReference type="Proteomes" id="UP001149090"/>
    </source>
</evidence>
<name>A0A9Q0R674_ANAIG</name>
<keyword evidence="3" id="KW-1185">Reference proteome</keyword>
<dbReference type="Proteomes" id="UP001149090">
    <property type="component" value="Unassembled WGS sequence"/>
</dbReference>
<dbReference type="EMBL" id="JAPDFW010000122">
    <property type="protein sequence ID" value="KAJ5067978.1"/>
    <property type="molecule type" value="Genomic_DNA"/>
</dbReference>
<organism evidence="2 3">
    <name type="scientific">Anaeramoeba ignava</name>
    <name type="common">Anaerobic marine amoeba</name>
    <dbReference type="NCBI Taxonomy" id="1746090"/>
    <lineage>
        <taxon>Eukaryota</taxon>
        <taxon>Metamonada</taxon>
        <taxon>Anaeramoebidae</taxon>
        <taxon>Anaeramoeba</taxon>
    </lineage>
</organism>
<gene>
    <name evidence="2" type="ORF">M0811_12678</name>
</gene>
<feature type="transmembrane region" description="Helical" evidence="1">
    <location>
        <begin position="15"/>
        <end position="34"/>
    </location>
</feature>
<keyword evidence="1" id="KW-1133">Transmembrane helix</keyword>
<protein>
    <submittedName>
        <fullName evidence="2">Uncharacterized protein</fullName>
    </submittedName>
</protein>
<reference evidence="2" key="1">
    <citation type="submission" date="2022-10" db="EMBL/GenBank/DDBJ databases">
        <title>Novel sulphate-reducing endosymbionts in the free-living metamonad Anaeramoeba.</title>
        <authorList>
            <person name="Jerlstrom-Hultqvist J."/>
            <person name="Cepicka I."/>
            <person name="Gallot-Lavallee L."/>
            <person name="Salas-Leiva D."/>
            <person name="Curtis B.A."/>
            <person name="Zahonova K."/>
            <person name="Pipaliya S."/>
            <person name="Dacks J."/>
            <person name="Roger A.J."/>
        </authorList>
    </citation>
    <scope>NUCLEOTIDE SEQUENCE</scope>
    <source>
        <strain evidence="2">BMAN</strain>
    </source>
</reference>
<evidence type="ECO:0000313" key="2">
    <source>
        <dbReference type="EMBL" id="KAJ5067978.1"/>
    </source>
</evidence>
<keyword evidence="1" id="KW-0812">Transmembrane</keyword>
<accession>A0A9Q0R674</accession>
<dbReference type="AlphaFoldDB" id="A0A9Q0R674"/>
<comment type="caution">
    <text evidence="2">The sequence shown here is derived from an EMBL/GenBank/DDBJ whole genome shotgun (WGS) entry which is preliminary data.</text>
</comment>
<keyword evidence="1" id="KW-0472">Membrane</keyword>
<proteinExistence type="predicted"/>
<evidence type="ECO:0000256" key="1">
    <source>
        <dbReference type="SAM" id="Phobius"/>
    </source>
</evidence>